<proteinExistence type="predicted"/>
<name>A0AA86VM24_9FABA</name>
<dbReference type="AlphaFoldDB" id="A0AA86VM24"/>
<dbReference type="PANTHER" id="PTHR44102">
    <property type="entry name" value="PROTEIN NPG1"/>
    <property type="match status" value="1"/>
</dbReference>
<dbReference type="Gramene" id="rna-AYBTSS11_LOCUS12948">
    <property type="protein sequence ID" value="CAJ1947990.1"/>
    <property type="gene ID" value="gene-AYBTSS11_LOCUS12948"/>
</dbReference>
<dbReference type="EMBL" id="OY731401">
    <property type="protein sequence ID" value="CAJ1947990.1"/>
    <property type="molecule type" value="Genomic_DNA"/>
</dbReference>
<keyword evidence="2" id="KW-1185">Reference proteome</keyword>
<sequence length="154" mass="17369">MGHLYLSFALSVSGDLTALANQLEELLPWTIHRSERYYALALCYYGAGKDLVALDLYCEYEIGFGDNVHVGPLVHVRQNQRWANCGLCVEPRTPVVVPANAQCQVLHHLSVRIRVSETHTNRNSFVHLLNLMQLDLRTNAIANDQLDGTPLRCR</sequence>
<gene>
    <name evidence="1" type="ORF">AYBTSS11_LOCUS12948</name>
</gene>
<evidence type="ECO:0000313" key="2">
    <source>
        <dbReference type="Proteomes" id="UP001189624"/>
    </source>
</evidence>
<organism evidence="1 2">
    <name type="scientific">Sphenostylis stenocarpa</name>
    <dbReference type="NCBI Taxonomy" id="92480"/>
    <lineage>
        <taxon>Eukaryota</taxon>
        <taxon>Viridiplantae</taxon>
        <taxon>Streptophyta</taxon>
        <taxon>Embryophyta</taxon>
        <taxon>Tracheophyta</taxon>
        <taxon>Spermatophyta</taxon>
        <taxon>Magnoliopsida</taxon>
        <taxon>eudicotyledons</taxon>
        <taxon>Gunneridae</taxon>
        <taxon>Pentapetalae</taxon>
        <taxon>rosids</taxon>
        <taxon>fabids</taxon>
        <taxon>Fabales</taxon>
        <taxon>Fabaceae</taxon>
        <taxon>Papilionoideae</taxon>
        <taxon>50 kb inversion clade</taxon>
        <taxon>NPAAA clade</taxon>
        <taxon>indigoferoid/millettioid clade</taxon>
        <taxon>Phaseoleae</taxon>
        <taxon>Sphenostylis</taxon>
    </lineage>
</organism>
<accession>A0AA86VM24</accession>
<protein>
    <submittedName>
        <fullName evidence="1">Uncharacterized protein</fullName>
    </submittedName>
</protein>
<reference evidence="1" key="1">
    <citation type="submission" date="2023-10" db="EMBL/GenBank/DDBJ databases">
        <authorList>
            <person name="Domelevo Entfellner J.-B."/>
        </authorList>
    </citation>
    <scope>NUCLEOTIDE SEQUENCE</scope>
</reference>
<dbReference type="InterPro" id="IPR043376">
    <property type="entry name" value="NPG1-like"/>
</dbReference>
<dbReference type="PANTHER" id="PTHR44102:SF12">
    <property type="entry name" value="PROTEIN NPGR2"/>
    <property type="match status" value="1"/>
</dbReference>
<dbReference type="Proteomes" id="UP001189624">
    <property type="component" value="Chromosome 4"/>
</dbReference>
<evidence type="ECO:0000313" key="1">
    <source>
        <dbReference type="EMBL" id="CAJ1947990.1"/>
    </source>
</evidence>